<dbReference type="AlphaFoldDB" id="A0A1G9DB25"/>
<dbReference type="Proteomes" id="UP000242700">
    <property type="component" value="Unassembled WGS sequence"/>
</dbReference>
<accession>A0A1G9DB25</accession>
<dbReference type="EMBL" id="FNFI01000011">
    <property type="protein sequence ID" value="SDK61091.1"/>
    <property type="molecule type" value="Genomic_DNA"/>
</dbReference>
<evidence type="ECO:0000313" key="3">
    <source>
        <dbReference type="Proteomes" id="UP000242700"/>
    </source>
</evidence>
<feature type="chain" id="PRO_5039185519" description="Lipoprotein" evidence="1">
    <location>
        <begin position="22"/>
        <end position="129"/>
    </location>
</feature>
<evidence type="ECO:0000256" key="1">
    <source>
        <dbReference type="SAM" id="SignalP"/>
    </source>
</evidence>
<proteinExistence type="predicted"/>
<evidence type="ECO:0008006" key="4">
    <source>
        <dbReference type="Google" id="ProtNLM"/>
    </source>
</evidence>
<name>A0A1G9DB25_9STAP</name>
<dbReference type="PROSITE" id="PS51257">
    <property type="entry name" value="PROKAR_LIPOPROTEIN"/>
    <property type="match status" value="1"/>
</dbReference>
<gene>
    <name evidence="2" type="ORF">SAMN05216187_11165</name>
</gene>
<keyword evidence="1" id="KW-0732">Signal</keyword>
<evidence type="ECO:0000313" key="2">
    <source>
        <dbReference type="EMBL" id="SDK61091.1"/>
    </source>
</evidence>
<sequence length="129" mass="15046">MYYFKTIFFLCLCSFLLLLSACNNVSTTQATSNNLINKVNLLEDRWVNYKGNSENNKAMMQSQFIPYNPEKDYEVSRDTYVSYFNGEDFIKTELYEDTPEIINTVEEADGIILSFNKNNRNGMQLVEIE</sequence>
<protein>
    <recommendedName>
        <fullName evidence="4">Lipoprotein</fullName>
    </recommendedName>
</protein>
<reference evidence="3" key="1">
    <citation type="submission" date="2016-10" db="EMBL/GenBank/DDBJ databases">
        <authorList>
            <person name="Varghese N."/>
            <person name="Submissions S."/>
        </authorList>
    </citation>
    <scope>NUCLEOTIDE SEQUENCE [LARGE SCALE GENOMIC DNA]</scope>
    <source>
        <strain evidence="3">CGMCC 1.8911</strain>
    </source>
</reference>
<organism evidence="2 3">
    <name type="scientific">Jeotgalicoccus aerolatus</name>
    <dbReference type="NCBI Taxonomy" id="709510"/>
    <lineage>
        <taxon>Bacteria</taxon>
        <taxon>Bacillati</taxon>
        <taxon>Bacillota</taxon>
        <taxon>Bacilli</taxon>
        <taxon>Bacillales</taxon>
        <taxon>Staphylococcaceae</taxon>
        <taxon>Jeotgalicoccus</taxon>
    </lineage>
</organism>
<dbReference type="OrthoDB" id="2417843at2"/>
<feature type="signal peptide" evidence="1">
    <location>
        <begin position="1"/>
        <end position="21"/>
    </location>
</feature>
<dbReference type="RefSeq" id="WP_092599298.1">
    <property type="nucleotide sequence ID" value="NZ_FNFI01000011.1"/>
</dbReference>
<dbReference type="STRING" id="586411.SAMN05216187_11165"/>